<feature type="signal peptide" evidence="7">
    <location>
        <begin position="1"/>
        <end position="23"/>
    </location>
</feature>
<dbReference type="FunFam" id="3.20.20.300:FF:000003">
    <property type="entry name" value="Beta-D-glucan exohydrolase isoenzyme ExoI"/>
    <property type="match status" value="1"/>
</dbReference>
<dbReference type="GO" id="GO:0009251">
    <property type="term" value="P:glucan catabolic process"/>
    <property type="evidence" value="ECO:0000318"/>
    <property type="project" value="GO_Central"/>
</dbReference>
<evidence type="ECO:0000313" key="10">
    <source>
        <dbReference type="EMBL" id="KMZ66078.1"/>
    </source>
</evidence>
<dbReference type="PANTHER" id="PTHR30620">
    <property type="entry name" value="PERIPLASMIC BETA-GLUCOSIDASE-RELATED"/>
    <property type="match status" value="1"/>
</dbReference>
<comment type="catalytic activity">
    <reaction evidence="1">
        <text>Hydrolysis of terminal, non-reducing beta-D-glucosyl residues with release of beta-D-glucose.</text>
        <dbReference type="EC" id="3.2.1.21"/>
    </reaction>
</comment>
<feature type="domain" description="Glycoside hydrolase family 3 N-terminal" evidence="8">
    <location>
        <begin position="48"/>
        <end position="375"/>
    </location>
</feature>
<dbReference type="InterPro" id="IPR017853">
    <property type="entry name" value="GH"/>
</dbReference>
<evidence type="ECO:0000256" key="5">
    <source>
        <dbReference type="ARBA" id="ARBA00022801"/>
    </source>
</evidence>
<evidence type="ECO:0000256" key="4">
    <source>
        <dbReference type="ARBA" id="ARBA00022729"/>
    </source>
</evidence>
<reference evidence="11" key="1">
    <citation type="journal article" date="2016" name="Nature">
        <title>The genome of the seagrass Zostera marina reveals angiosperm adaptation to the sea.</title>
        <authorList>
            <person name="Olsen J.L."/>
            <person name="Rouze P."/>
            <person name="Verhelst B."/>
            <person name="Lin Y.-C."/>
            <person name="Bayer T."/>
            <person name="Collen J."/>
            <person name="Dattolo E."/>
            <person name="De Paoli E."/>
            <person name="Dittami S."/>
            <person name="Maumus F."/>
            <person name="Michel G."/>
            <person name="Kersting A."/>
            <person name="Lauritano C."/>
            <person name="Lohaus R."/>
            <person name="Toepel M."/>
            <person name="Tonon T."/>
            <person name="Vanneste K."/>
            <person name="Amirebrahimi M."/>
            <person name="Brakel J."/>
            <person name="Bostroem C."/>
            <person name="Chovatia M."/>
            <person name="Grimwood J."/>
            <person name="Jenkins J.W."/>
            <person name="Jueterbock A."/>
            <person name="Mraz A."/>
            <person name="Stam W.T."/>
            <person name="Tice H."/>
            <person name="Bornberg-Bauer E."/>
            <person name="Green P.J."/>
            <person name="Pearson G.A."/>
            <person name="Procaccini G."/>
            <person name="Duarte C.M."/>
            <person name="Schmutz J."/>
            <person name="Reusch T.B.H."/>
            <person name="Van de Peer Y."/>
        </authorList>
    </citation>
    <scope>NUCLEOTIDE SEQUENCE [LARGE SCALE GENOMIC DNA]</scope>
    <source>
        <strain evidence="11">cv. Finnish</strain>
    </source>
</reference>
<dbReference type="FunFam" id="3.40.50.1700:FF:000002">
    <property type="entry name" value="Glycosyl hydrolase family protein"/>
    <property type="match status" value="1"/>
</dbReference>
<feature type="domain" description="Glycoside hydrolase family 3 C-terminal" evidence="9">
    <location>
        <begin position="412"/>
        <end position="623"/>
    </location>
</feature>
<evidence type="ECO:0000256" key="1">
    <source>
        <dbReference type="ARBA" id="ARBA00000448"/>
    </source>
</evidence>
<dbReference type="InterPro" id="IPR001764">
    <property type="entry name" value="Glyco_hydro_3_N"/>
</dbReference>
<accession>A0A0K9PAG4</accession>
<evidence type="ECO:0000256" key="3">
    <source>
        <dbReference type="ARBA" id="ARBA00012744"/>
    </source>
</evidence>
<evidence type="ECO:0000259" key="8">
    <source>
        <dbReference type="Pfam" id="PF00933"/>
    </source>
</evidence>
<comment type="caution">
    <text evidence="10">The sequence shown here is derived from an EMBL/GenBank/DDBJ whole genome shotgun (WGS) entry which is preliminary data.</text>
</comment>
<dbReference type="PRINTS" id="PR00133">
    <property type="entry name" value="GLHYDRLASE3"/>
</dbReference>
<dbReference type="OMA" id="MHGLMSI"/>
<dbReference type="InterPro" id="IPR036962">
    <property type="entry name" value="Glyco_hydro_3_N_sf"/>
</dbReference>
<dbReference type="AlphaFoldDB" id="A0A0K9PAG4"/>
<organism evidence="10 11">
    <name type="scientific">Zostera marina</name>
    <name type="common">Eelgrass</name>
    <dbReference type="NCBI Taxonomy" id="29655"/>
    <lineage>
        <taxon>Eukaryota</taxon>
        <taxon>Viridiplantae</taxon>
        <taxon>Streptophyta</taxon>
        <taxon>Embryophyta</taxon>
        <taxon>Tracheophyta</taxon>
        <taxon>Spermatophyta</taxon>
        <taxon>Magnoliopsida</taxon>
        <taxon>Liliopsida</taxon>
        <taxon>Zosteraceae</taxon>
        <taxon>Zostera</taxon>
    </lineage>
</organism>
<evidence type="ECO:0000313" key="11">
    <source>
        <dbReference type="Proteomes" id="UP000036987"/>
    </source>
</evidence>
<dbReference type="SUPFAM" id="SSF51445">
    <property type="entry name" value="(Trans)glycosidases"/>
    <property type="match status" value="1"/>
</dbReference>
<evidence type="ECO:0000256" key="7">
    <source>
        <dbReference type="SAM" id="SignalP"/>
    </source>
</evidence>
<dbReference type="OrthoDB" id="47059at2759"/>
<dbReference type="Pfam" id="PF01915">
    <property type="entry name" value="Glyco_hydro_3_C"/>
    <property type="match status" value="1"/>
</dbReference>
<dbReference type="Gene3D" id="3.40.50.1700">
    <property type="entry name" value="Glycoside hydrolase family 3 C-terminal domain"/>
    <property type="match status" value="1"/>
</dbReference>
<protein>
    <recommendedName>
        <fullName evidence="3">beta-glucosidase</fullName>
        <ecNumber evidence="3">3.2.1.21</ecNumber>
    </recommendedName>
</protein>
<evidence type="ECO:0000256" key="6">
    <source>
        <dbReference type="ARBA" id="ARBA00023295"/>
    </source>
</evidence>
<sequence length="628" mass="68510">MVLIRIYVLVLLVLLSCLSIGQAEYSKYKDAQQPLNVRIRDLMDKMSLAEKIGQMTQIERLVASPDVMEQYYIGSVLSGGGSTPGPQASPVDWVNMVNEFQKGALSTPLGIPMIYGIDAVHGHNNVYNATIFPHNVGLGVTRDPELLKKIGAATALEIRATGIPYAFAPCIAVCRDPRWGRCYESYSEDPTIVQALTEIITGLQGEPPLNYSKGVPYVGGKEKVIACAKHFVGDGGTQNGVDEDNTIISAQELFRIHMPPYYNSIVKGVSTVMASYSSWNGKKMHANRQLITGFLKNKLKFKGFVISDWEGIDRITSPPGSNYTYSVEASINAGVDMIMVPNNYKEFIGKVTYLVSTNTIPMSRIDDAVKRILRVKFVMGLFENPIADTSLASKLGCREHRDLAREAVRKSLVLLKNSNSTSDKNPMLPLSKKAFKILIAGTHADNLGYQCGGWTIEWQGESGNTLTSGTTILSGIKSKLDPSTEVVFSENPDPEFVKSGSFSYAIVVVGEFPYTEMMGDNMDLPLPDPSPTTINNVCSNIDCAVVLITGRPVVIEPYLDQMKALVAGWLPGSEGGGIADGLFGEYGFSGKLARTWFRNVDQLPMNIGDSHYDPLFPLGFGLTTTTTS</sequence>
<dbReference type="EC" id="3.2.1.21" evidence="3"/>
<feature type="chain" id="PRO_5005527540" description="beta-glucosidase" evidence="7">
    <location>
        <begin position="24"/>
        <end position="628"/>
    </location>
</feature>
<comment type="similarity">
    <text evidence="2">Belongs to the glycosyl hydrolase 3 family.</text>
</comment>
<dbReference type="Proteomes" id="UP000036987">
    <property type="component" value="Unassembled WGS sequence"/>
</dbReference>
<keyword evidence="6" id="KW-0326">Glycosidase</keyword>
<dbReference type="Gene3D" id="3.20.20.300">
    <property type="entry name" value="Glycoside hydrolase, family 3, N-terminal domain"/>
    <property type="match status" value="1"/>
</dbReference>
<dbReference type="InterPro" id="IPR036881">
    <property type="entry name" value="Glyco_hydro_3_C_sf"/>
</dbReference>
<dbReference type="EMBL" id="LFYR01000981">
    <property type="protein sequence ID" value="KMZ66078.1"/>
    <property type="molecule type" value="Genomic_DNA"/>
</dbReference>
<dbReference type="InterPro" id="IPR002772">
    <property type="entry name" value="Glyco_hydro_3_C"/>
</dbReference>
<dbReference type="PROSITE" id="PS51257">
    <property type="entry name" value="PROKAR_LIPOPROTEIN"/>
    <property type="match status" value="1"/>
</dbReference>
<keyword evidence="11" id="KW-1185">Reference proteome</keyword>
<evidence type="ECO:0000256" key="2">
    <source>
        <dbReference type="ARBA" id="ARBA00005336"/>
    </source>
</evidence>
<keyword evidence="5" id="KW-0378">Hydrolase</keyword>
<dbReference type="GO" id="GO:0008422">
    <property type="term" value="F:beta-glucosidase activity"/>
    <property type="evidence" value="ECO:0000318"/>
    <property type="project" value="GO_Central"/>
</dbReference>
<evidence type="ECO:0000259" key="9">
    <source>
        <dbReference type="Pfam" id="PF01915"/>
    </source>
</evidence>
<dbReference type="InterPro" id="IPR051915">
    <property type="entry name" value="Cellulose_Degrad_GH3"/>
</dbReference>
<name>A0A0K9PAG4_ZOSMR</name>
<keyword evidence="4 7" id="KW-0732">Signal</keyword>
<gene>
    <name evidence="10" type="ORF">ZOSMA_2G00900</name>
</gene>
<dbReference type="Pfam" id="PF00933">
    <property type="entry name" value="Glyco_hydro_3"/>
    <property type="match status" value="1"/>
</dbReference>
<dbReference type="STRING" id="29655.A0A0K9PAG4"/>
<proteinExistence type="inferred from homology"/>
<dbReference type="PANTHER" id="PTHR30620:SF16">
    <property type="entry name" value="LYSOSOMAL BETA GLUCOSIDASE"/>
    <property type="match status" value="1"/>
</dbReference>
<dbReference type="SUPFAM" id="SSF52279">
    <property type="entry name" value="Beta-D-glucan exohydrolase, C-terminal domain"/>
    <property type="match status" value="1"/>
</dbReference>